<dbReference type="Pfam" id="PF01266">
    <property type="entry name" value="DAO"/>
    <property type="match status" value="1"/>
</dbReference>
<comment type="similarity">
    <text evidence="2">Belongs to the DadA oxidoreductase family.</text>
</comment>
<evidence type="ECO:0000256" key="1">
    <source>
        <dbReference type="ARBA" id="ARBA00001974"/>
    </source>
</evidence>
<dbReference type="AlphaFoldDB" id="A0A6N7ETX4"/>
<dbReference type="InterPro" id="IPR036188">
    <property type="entry name" value="FAD/NAD-bd_sf"/>
</dbReference>
<comment type="cofactor">
    <cofactor evidence="1">
        <name>FAD</name>
        <dbReference type="ChEBI" id="CHEBI:57692"/>
    </cofactor>
</comment>
<reference evidence="6 7" key="1">
    <citation type="submission" date="2019-10" db="EMBL/GenBank/DDBJ databases">
        <title>Cardiobacteriales fam. a chemoheterotrophic member of the order Cardiobacteriales, and proposal of Cardiobacteriales fam. nov.</title>
        <authorList>
            <person name="Wang C."/>
        </authorList>
    </citation>
    <scope>NUCLEOTIDE SEQUENCE [LARGE SCALE GENOMIC DNA]</scope>
    <source>
        <strain evidence="6 7">ML27</strain>
    </source>
</reference>
<dbReference type="RefSeq" id="WP_152809825.1">
    <property type="nucleotide sequence ID" value="NZ_WHNW01000004.1"/>
</dbReference>
<comment type="caution">
    <text evidence="6">The sequence shown here is derived from an EMBL/GenBank/DDBJ whole genome shotgun (WGS) entry which is preliminary data.</text>
</comment>
<dbReference type="SUPFAM" id="SSF51905">
    <property type="entry name" value="FAD/NAD(P)-binding domain"/>
    <property type="match status" value="1"/>
</dbReference>
<dbReference type="PANTHER" id="PTHR13847">
    <property type="entry name" value="SARCOSINE DEHYDROGENASE-RELATED"/>
    <property type="match status" value="1"/>
</dbReference>
<organism evidence="6 7">
    <name type="scientific">Ostreibacterium oceani</name>
    <dbReference type="NCBI Taxonomy" id="2654998"/>
    <lineage>
        <taxon>Bacteria</taxon>
        <taxon>Pseudomonadati</taxon>
        <taxon>Pseudomonadota</taxon>
        <taxon>Gammaproteobacteria</taxon>
        <taxon>Cardiobacteriales</taxon>
        <taxon>Ostreibacteriaceae</taxon>
        <taxon>Ostreibacterium</taxon>
    </lineage>
</organism>
<dbReference type="InParanoid" id="A0A6N7ETX4"/>
<keyword evidence="7" id="KW-1185">Reference proteome</keyword>
<dbReference type="Gene3D" id="3.30.9.10">
    <property type="entry name" value="D-Amino Acid Oxidase, subunit A, domain 2"/>
    <property type="match status" value="1"/>
</dbReference>
<name>A0A6N7ETX4_9GAMM</name>
<evidence type="ECO:0000313" key="6">
    <source>
        <dbReference type="EMBL" id="MPV86001.1"/>
    </source>
</evidence>
<dbReference type="NCBIfam" id="TIGR03364">
    <property type="entry name" value="HpnW_proposed"/>
    <property type="match status" value="1"/>
</dbReference>
<dbReference type="GO" id="GO:0016491">
    <property type="term" value="F:oxidoreductase activity"/>
    <property type="evidence" value="ECO:0007669"/>
    <property type="project" value="UniProtKB-KW"/>
</dbReference>
<dbReference type="PANTHER" id="PTHR13847:SF286">
    <property type="entry name" value="D-AMINO ACID DEHYDROGENASE"/>
    <property type="match status" value="1"/>
</dbReference>
<dbReference type="EMBL" id="WHNW01000004">
    <property type="protein sequence ID" value="MPV86001.1"/>
    <property type="molecule type" value="Genomic_DNA"/>
</dbReference>
<accession>A0A6N7ETX4</accession>
<dbReference type="Gene3D" id="3.50.50.60">
    <property type="entry name" value="FAD/NAD(P)-binding domain"/>
    <property type="match status" value="1"/>
</dbReference>
<protein>
    <submittedName>
        <fullName evidence="6">TIGR03364 family FAD-dependent oxidoreductase</fullName>
    </submittedName>
</protein>
<evidence type="ECO:0000259" key="5">
    <source>
        <dbReference type="Pfam" id="PF01266"/>
    </source>
</evidence>
<feature type="domain" description="FAD dependent oxidoreductase" evidence="5">
    <location>
        <begin position="5"/>
        <end position="364"/>
    </location>
</feature>
<evidence type="ECO:0000256" key="3">
    <source>
        <dbReference type="ARBA" id="ARBA00022630"/>
    </source>
</evidence>
<dbReference type="GO" id="GO:0005737">
    <property type="term" value="C:cytoplasm"/>
    <property type="evidence" value="ECO:0007669"/>
    <property type="project" value="TreeGrafter"/>
</dbReference>
<keyword evidence="3" id="KW-0285">Flavoprotein</keyword>
<dbReference type="Proteomes" id="UP000471298">
    <property type="component" value="Unassembled WGS sequence"/>
</dbReference>
<sequence length="376" mass="41846">MRNYDIVVIGSGIIGLATAYAAVKQGLSVAVLERHARCVGASIRNFGFITVSGQRAGEHWRRAKYSRDRWAEIAPQAGIPIAQRGLYMPAQRPEATAVAEAFLHTEMGKDCRWLSKTEIAEKLPFLGPHEGVLFSPHELRVESKTAIPQLANWLTKVHHVDFYWQTQAHRIELPTITTSQGEIRGEHCIVCAHHDATHLYPELYKQAAIKLCTLQMLRVKPQKSIPLPGALMSDLSFARYDGFAQLPEGKFLGLLLDQTMENYRQFGIHLIVVQSQDGSWIIGDSHRYTDAEIPFRDEHIDALIIAELQRLIPNQTFSVRERWLGVYPSADDVVLKYSPTNGVAVGVVTSGTGASTGFALGEELLTLALNSNRKTI</sequence>
<dbReference type="InterPro" id="IPR017741">
    <property type="entry name" value="FAD-dependent_OxRdtase_HpnW"/>
</dbReference>
<evidence type="ECO:0000313" key="7">
    <source>
        <dbReference type="Proteomes" id="UP000471298"/>
    </source>
</evidence>
<dbReference type="InterPro" id="IPR006076">
    <property type="entry name" value="FAD-dep_OxRdtase"/>
</dbReference>
<evidence type="ECO:0000256" key="2">
    <source>
        <dbReference type="ARBA" id="ARBA00009410"/>
    </source>
</evidence>
<gene>
    <name evidence="6" type="ORF">GCU85_04555</name>
</gene>
<keyword evidence="4" id="KW-0560">Oxidoreductase</keyword>
<proteinExistence type="inferred from homology"/>
<evidence type="ECO:0000256" key="4">
    <source>
        <dbReference type="ARBA" id="ARBA00023002"/>
    </source>
</evidence>